<proteinExistence type="predicted"/>
<evidence type="ECO:0000256" key="1">
    <source>
        <dbReference type="SAM" id="MobiDB-lite"/>
    </source>
</evidence>
<name>M5BTW0_THACB</name>
<gene>
    <name evidence="2" type="ORF">BN14_04686</name>
</gene>
<evidence type="ECO:0000313" key="3">
    <source>
        <dbReference type="Proteomes" id="UP000012065"/>
    </source>
</evidence>
<dbReference type="Proteomes" id="UP000012065">
    <property type="component" value="Unassembled WGS sequence"/>
</dbReference>
<dbReference type="Gene3D" id="1.10.10.10">
    <property type="entry name" value="Winged helix-like DNA-binding domain superfamily/Winged helix DNA-binding domain"/>
    <property type="match status" value="1"/>
</dbReference>
<dbReference type="HOGENOM" id="CLU_1556336_0_0_1"/>
<feature type="compositionally biased region" description="Acidic residues" evidence="1">
    <location>
        <begin position="117"/>
        <end position="126"/>
    </location>
</feature>
<protein>
    <submittedName>
        <fullName evidence="2">Uncharacterized protein</fullName>
    </submittedName>
</protein>
<comment type="caution">
    <text evidence="2">The sequence shown here is derived from an EMBL/GenBank/DDBJ whole genome shotgun (WGS) entry which is preliminary data.</text>
</comment>
<feature type="region of interest" description="Disordered" evidence="1">
    <location>
        <begin position="63"/>
        <end position="172"/>
    </location>
</feature>
<dbReference type="InterPro" id="IPR036388">
    <property type="entry name" value="WH-like_DNA-bd_sf"/>
</dbReference>
<evidence type="ECO:0000313" key="2">
    <source>
        <dbReference type="EMBL" id="CCO30656.1"/>
    </source>
</evidence>
<dbReference type="EMBL" id="CAOJ01006801">
    <property type="protein sequence ID" value="CCO30656.1"/>
    <property type="molecule type" value="Genomic_DNA"/>
</dbReference>
<organism evidence="2 3">
    <name type="scientific">Thanatephorus cucumeris (strain AG1-IB / isolate 7/3/14)</name>
    <name type="common">Lettuce bottom rot fungus</name>
    <name type="synonym">Rhizoctonia solani</name>
    <dbReference type="NCBI Taxonomy" id="1108050"/>
    <lineage>
        <taxon>Eukaryota</taxon>
        <taxon>Fungi</taxon>
        <taxon>Dikarya</taxon>
        <taxon>Basidiomycota</taxon>
        <taxon>Agaricomycotina</taxon>
        <taxon>Agaricomycetes</taxon>
        <taxon>Cantharellales</taxon>
        <taxon>Ceratobasidiaceae</taxon>
        <taxon>Rhizoctonia</taxon>
        <taxon>Rhizoctonia solani AG-1</taxon>
    </lineage>
</organism>
<sequence length="172" mass="18683">MCDAEALIIQLVLSGHLKEIFHSTAYAINVYLQLGPQAVRLTRLARVAVETGSGPKIECAFIQRTPGKSKAAPKKQATKSSGGGRKGKSKATISDEDEDQEAQDLSEKIRQEVVSADSEDLEDADGEGWSYSMMPRRKNGQGTKPSVSSSSRKRRKIISDDDSDDDVIVLSD</sequence>
<reference evidence="2 3" key="1">
    <citation type="journal article" date="2013" name="J. Biotechnol.">
        <title>Establishment and interpretation of the genome sequence of the phytopathogenic fungus Rhizoctonia solani AG1-IB isolate 7/3/14.</title>
        <authorList>
            <person name="Wibberg D.W."/>
            <person name="Jelonek L.J."/>
            <person name="Rupp O.R."/>
            <person name="Hennig M.H."/>
            <person name="Eikmeyer F.E."/>
            <person name="Goesmann A.G."/>
            <person name="Hartmann A.H."/>
            <person name="Borriss R.B."/>
            <person name="Grosch R.G."/>
            <person name="Puehler A.P."/>
            <person name="Schlueter A.S."/>
        </authorList>
    </citation>
    <scope>NUCLEOTIDE SEQUENCE [LARGE SCALE GENOMIC DNA]</scope>
    <source>
        <strain evidence="3">AG1-IB / isolate 7/3/14</strain>
    </source>
</reference>
<accession>M5BTW0</accession>
<dbReference type="AlphaFoldDB" id="M5BTW0"/>
<feature type="compositionally biased region" description="Acidic residues" evidence="1">
    <location>
        <begin position="94"/>
        <end position="104"/>
    </location>
</feature>
<feature type="compositionally biased region" description="Acidic residues" evidence="1">
    <location>
        <begin position="160"/>
        <end position="172"/>
    </location>
</feature>